<reference evidence="8" key="3">
    <citation type="submission" date="2023-05" db="EMBL/GenBank/DDBJ databases">
        <authorList>
            <person name="Smith C.H."/>
        </authorList>
    </citation>
    <scope>NUCLEOTIDE SEQUENCE</scope>
    <source>
        <strain evidence="8">CHS0354</strain>
        <tissue evidence="8">Mantle</tissue>
    </source>
</reference>
<gene>
    <name evidence="8" type="ORF">CHS0354_029348</name>
</gene>
<dbReference type="EMBL" id="JAEAOA010001759">
    <property type="protein sequence ID" value="KAK3600160.1"/>
    <property type="molecule type" value="Genomic_DNA"/>
</dbReference>
<dbReference type="InterPro" id="IPR017452">
    <property type="entry name" value="GPCR_Rhodpsn_7TM"/>
</dbReference>
<evidence type="ECO:0000256" key="2">
    <source>
        <dbReference type="ARBA" id="ARBA00022692"/>
    </source>
</evidence>
<evidence type="ECO:0000313" key="8">
    <source>
        <dbReference type="EMBL" id="KAK3600160.1"/>
    </source>
</evidence>
<keyword evidence="3 6" id="KW-1133">Transmembrane helix</keyword>
<evidence type="ECO:0000256" key="3">
    <source>
        <dbReference type="ARBA" id="ARBA00022989"/>
    </source>
</evidence>
<keyword evidence="2 5" id="KW-0812">Transmembrane</keyword>
<dbReference type="PRINTS" id="PR00237">
    <property type="entry name" value="GPCRRHODOPSN"/>
</dbReference>
<evidence type="ECO:0000259" key="7">
    <source>
        <dbReference type="PROSITE" id="PS50262"/>
    </source>
</evidence>
<dbReference type="PANTHER" id="PTHR46641">
    <property type="entry name" value="FMRFAMIDE RECEPTOR-RELATED"/>
    <property type="match status" value="1"/>
</dbReference>
<reference evidence="8" key="2">
    <citation type="journal article" date="2021" name="Genome Biol. Evol.">
        <title>Developing a high-quality reference genome for a parasitic bivalve with doubly uniparental inheritance (Bivalvia: Unionida).</title>
        <authorList>
            <person name="Smith C.H."/>
        </authorList>
    </citation>
    <scope>NUCLEOTIDE SEQUENCE</scope>
    <source>
        <strain evidence="8">CHS0354</strain>
        <tissue evidence="8">Mantle</tissue>
    </source>
</reference>
<feature type="transmembrane region" description="Helical" evidence="6">
    <location>
        <begin position="202"/>
        <end position="228"/>
    </location>
</feature>
<dbReference type="SUPFAM" id="SSF81321">
    <property type="entry name" value="Family A G protein-coupled receptor-like"/>
    <property type="match status" value="1"/>
</dbReference>
<comment type="subcellular location">
    <subcellularLocation>
        <location evidence="1">Membrane</location>
    </subcellularLocation>
</comment>
<dbReference type="InterPro" id="IPR052954">
    <property type="entry name" value="GPCR-Ligand_Int"/>
</dbReference>
<dbReference type="Pfam" id="PF00001">
    <property type="entry name" value="7tm_1"/>
    <property type="match status" value="1"/>
</dbReference>
<accession>A0AAE0SYT7</accession>
<comment type="similarity">
    <text evidence="5">Belongs to the G-protein coupled receptor 1 family.</text>
</comment>
<dbReference type="InterPro" id="IPR000276">
    <property type="entry name" value="GPCR_Rhodpsn"/>
</dbReference>
<feature type="transmembrane region" description="Helical" evidence="6">
    <location>
        <begin position="240"/>
        <end position="263"/>
    </location>
</feature>
<evidence type="ECO:0000256" key="1">
    <source>
        <dbReference type="ARBA" id="ARBA00004370"/>
    </source>
</evidence>
<dbReference type="PANTHER" id="PTHR46641:SF25">
    <property type="entry name" value="CNMAMIDE RECEPTOR-RELATED"/>
    <property type="match status" value="1"/>
</dbReference>
<dbReference type="GO" id="GO:0016020">
    <property type="term" value="C:membrane"/>
    <property type="evidence" value="ECO:0007669"/>
    <property type="project" value="UniProtKB-SubCell"/>
</dbReference>
<name>A0AAE0SYT7_9BIVA</name>
<comment type="caution">
    <text evidence="8">The sequence shown here is derived from an EMBL/GenBank/DDBJ whole genome shotgun (WGS) entry which is preliminary data.</text>
</comment>
<keyword evidence="9" id="KW-1185">Reference proteome</keyword>
<keyword evidence="5" id="KW-0297">G-protein coupled receptor</keyword>
<feature type="transmembrane region" description="Helical" evidence="6">
    <location>
        <begin position="85"/>
        <end position="105"/>
    </location>
</feature>
<feature type="domain" description="G-protein coupled receptors family 1 profile" evidence="7">
    <location>
        <begin position="1"/>
        <end position="261"/>
    </location>
</feature>
<evidence type="ECO:0000256" key="5">
    <source>
        <dbReference type="RuleBase" id="RU000688"/>
    </source>
</evidence>
<dbReference type="Gene3D" id="1.20.1070.10">
    <property type="entry name" value="Rhodopsin 7-helix transmembrane proteins"/>
    <property type="match status" value="1"/>
</dbReference>
<evidence type="ECO:0000313" key="9">
    <source>
        <dbReference type="Proteomes" id="UP001195483"/>
    </source>
</evidence>
<evidence type="ECO:0000256" key="6">
    <source>
        <dbReference type="SAM" id="Phobius"/>
    </source>
</evidence>
<dbReference type="GO" id="GO:0004930">
    <property type="term" value="F:G protein-coupled receptor activity"/>
    <property type="evidence" value="ECO:0007669"/>
    <property type="project" value="UniProtKB-KW"/>
</dbReference>
<feature type="transmembrane region" description="Helical" evidence="6">
    <location>
        <begin position="141"/>
        <end position="166"/>
    </location>
</feature>
<dbReference type="Proteomes" id="UP001195483">
    <property type="component" value="Unassembled WGS sequence"/>
</dbReference>
<keyword evidence="5" id="KW-0807">Transducer</keyword>
<keyword evidence="4 6" id="KW-0472">Membrane</keyword>
<dbReference type="CDD" id="cd14978">
    <property type="entry name" value="7tmA_FMRFamide_R-like"/>
    <property type="match status" value="1"/>
</dbReference>
<dbReference type="PROSITE" id="PS00237">
    <property type="entry name" value="G_PROTEIN_RECEP_F1_1"/>
    <property type="match status" value="1"/>
</dbReference>
<protein>
    <recommendedName>
        <fullName evidence="7">G-protein coupled receptors family 1 profile domain-containing protein</fullName>
    </recommendedName>
</protein>
<sequence>MTITTHVLAILDLLVLYIGLFRLWIGQFMTDDPRDSSNWLCKGILFLGYVSSDSSVWLIVAVTLERYIAVCFPLPALRISNVKTARITIVFVVAVFCVINMHLIWTVGVREFYVNGTLHSNCGADNLHKRLVEEIWPWIDVAFYSFLPFLIILTLNICIIKTVFLARKRRSDLQNRSRTDSAKSSCKMADSNERERENKMTVVLLVVSFTFLLTTQPLSLCILFTAFWNATDYVEFTRFSLIETIATLLMYTNHSINFFLYCATGKKFRKQFRALLCSFCTERSSRRNFASDSKRSMTTNYRMTGYTSSGSPNIVVHRSEPSPDIARTTL</sequence>
<dbReference type="AlphaFoldDB" id="A0AAE0SYT7"/>
<dbReference type="PROSITE" id="PS50262">
    <property type="entry name" value="G_PROTEIN_RECEP_F1_2"/>
    <property type="match status" value="1"/>
</dbReference>
<reference evidence="8" key="1">
    <citation type="journal article" date="2021" name="Genome Biol. Evol.">
        <title>A High-Quality Reference Genome for a Parasitic Bivalve with Doubly Uniparental Inheritance (Bivalvia: Unionida).</title>
        <authorList>
            <person name="Smith C.H."/>
        </authorList>
    </citation>
    <scope>NUCLEOTIDE SEQUENCE</scope>
    <source>
        <strain evidence="8">CHS0354</strain>
    </source>
</reference>
<evidence type="ECO:0000256" key="4">
    <source>
        <dbReference type="ARBA" id="ARBA00023136"/>
    </source>
</evidence>
<keyword evidence="5" id="KW-0675">Receptor</keyword>
<organism evidence="8 9">
    <name type="scientific">Potamilus streckersoni</name>
    <dbReference type="NCBI Taxonomy" id="2493646"/>
    <lineage>
        <taxon>Eukaryota</taxon>
        <taxon>Metazoa</taxon>
        <taxon>Spiralia</taxon>
        <taxon>Lophotrochozoa</taxon>
        <taxon>Mollusca</taxon>
        <taxon>Bivalvia</taxon>
        <taxon>Autobranchia</taxon>
        <taxon>Heteroconchia</taxon>
        <taxon>Palaeoheterodonta</taxon>
        <taxon>Unionida</taxon>
        <taxon>Unionoidea</taxon>
        <taxon>Unionidae</taxon>
        <taxon>Ambleminae</taxon>
        <taxon>Lampsilini</taxon>
        <taxon>Potamilus</taxon>
    </lineage>
</organism>
<proteinExistence type="inferred from homology"/>
<feature type="transmembrane region" description="Helical" evidence="6">
    <location>
        <begin position="7"/>
        <end position="25"/>
    </location>
</feature>